<dbReference type="PANTHER" id="PTHR34136">
    <property type="match status" value="1"/>
</dbReference>
<gene>
    <name evidence="3" type="ORF">UU16_C0022G0006</name>
</gene>
<dbReference type="AlphaFoldDB" id="A0A0G0T8S9"/>
<proteinExistence type="predicted"/>
<dbReference type="Proteomes" id="UP000034013">
    <property type="component" value="Unassembled WGS sequence"/>
</dbReference>
<dbReference type="PANTHER" id="PTHR34136:SF1">
    <property type="entry name" value="UDP-N-ACETYL-D-MANNOSAMINURONIC ACID TRANSFERASE"/>
    <property type="match status" value="1"/>
</dbReference>
<dbReference type="GO" id="GO:0016758">
    <property type="term" value="F:hexosyltransferase activity"/>
    <property type="evidence" value="ECO:0007669"/>
    <property type="project" value="TreeGrafter"/>
</dbReference>
<evidence type="ECO:0000313" key="3">
    <source>
        <dbReference type="EMBL" id="KKR73384.1"/>
    </source>
</evidence>
<comment type="caution">
    <text evidence="3">The sequence shown here is derived from an EMBL/GenBank/DDBJ whole genome shotgun (WGS) entry which is preliminary data.</text>
</comment>
<dbReference type="CDD" id="cd06533">
    <property type="entry name" value="Glyco_transf_WecG_TagA"/>
    <property type="match status" value="1"/>
</dbReference>
<reference evidence="3 4" key="1">
    <citation type="journal article" date="2015" name="Nature">
        <title>rRNA introns, odd ribosomes, and small enigmatic genomes across a large radiation of phyla.</title>
        <authorList>
            <person name="Brown C.T."/>
            <person name="Hug L.A."/>
            <person name="Thomas B.C."/>
            <person name="Sharon I."/>
            <person name="Castelle C.J."/>
            <person name="Singh A."/>
            <person name="Wilkins M.J."/>
            <person name="Williams K.H."/>
            <person name="Banfield J.F."/>
        </authorList>
    </citation>
    <scope>NUCLEOTIDE SEQUENCE [LARGE SCALE GENOMIC DNA]</scope>
</reference>
<evidence type="ECO:0000256" key="1">
    <source>
        <dbReference type="ARBA" id="ARBA00022676"/>
    </source>
</evidence>
<dbReference type="Pfam" id="PF03808">
    <property type="entry name" value="Glyco_tran_WecG"/>
    <property type="match status" value="1"/>
</dbReference>
<organism evidence="3 4">
    <name type="scientific">Candidatus Woesebacteria bacterium GW2011_GWA2_40_7</name>
    <dbReference type="NCBI Taxonomy" id="1618562"/>
    <lineage>
        <taxon>Bacteria</taxon>
        <taxon>Candidatus Woeseibacteriota</taxon>
    </lineage>
</organism>
<dbReference type="EMBL" id="LBZO01000022">
    <property type="protein sequence ID" value="KKR73384.1"/>
    <property type="molecule type" value="Genomic_DNA"/>
</dbReference>
<keyword evidence="1" id="KW-0328">Glycosyltransferase</keyword>
<evidence type="ECO:0000256" key="2">
    <source>
        <dbReference type="ARBA" id="ARBA00022679"/>
    </source>
</evidence>
<sequence>MKIKPKKDQRVGQILGINVLSSSINSLLTGVEKNISCNTKFSIMTPNPELVLMAQKNKLLKKALNSADYPVPDGVGLAYASRFLFGKSLDIIPGRKLFEELIRLAVKKNWKVFLLGGLGDEAEIASQKLQSQYPKLQIQFDKFFKLDESANLAIEVDVKSYKDVIDKINKFVPNLLFVAFGNPKQEIWIHDNSGF</sequence>
<keyword evidence="2 3" id="KW-0808">Transferase</keyword>
<name>A0A0G0T8S9_9BACT</name>
<dbReference type="InterPro" id="IPR004629">
    <property type="entry name" value="WecG_TagA_CpsF"/>
</dbReference>
<accession>A0A0G0T8S9</accession>
<evidence type="ECO:0000313" key="4">
    <source>
        <dbReference type="Proteomes" id="UP000034013"/>
    </source>
</evidence>
<protein>
    <submittedName>
        <fullName evidence="3">Glycosyl transferase, WecB/TagA/CpsF family</fullName>
    </submittedName>
</protein>